<proteinExistence type="predicted"/>
<name>A0ABS5HDR3_9GAMM</name>
<evidence type="ECO:0000313" key="3">
    <source>
        <dbReference type="Proteomes" id="UP000679722"/>
    </source>
</evidence>
<dbReference type="RefSeq" id="WP_211537213.1">
    <property type="nucleotide sequence ID" value="NZ_JAGSSV010000019.1"/>
</dbReference>
<dbReference type="EMBL" id="JAGSSV010000019">
    <property type="protein sequence ID" value="MBR7889766.1"/>
    <property type="molecule type" value="Genomic_DNA"/>
</dbReference>
<reference evidence="3" key="2">
    <citation type="submission" date="2023-07" db="EMBL/GenBank/DDBJ databases">
        <title>Marinomonas vulgaris A79, complete genome.</title>
        <authorList>
            <person name="Ying J.-J."/>
        </authorList>
    </citation>
    <scope>NUCLEOTIDE SEQUENCE [LARGE SCALE GENOMIC DNA]</scope>
    <source>
        <strain evidence="3">A79</strain>
    </source>
</reference>
<feature type="signal peptide" evidence="1">
    <location>
        <begin position="1"/>
        <end position="21"/>
    </location>
</feature>
<reference evidence="2 3" key="1">
    <citation type="submission" date="2021-04" db="EMBL/GenBank/DDBJ databases">
        <authorList>
            <person name="Sun C."/>
        </authorList>
    </citation>
    <scope>NUCLEOTIDE SEQUENCE [LARGE SCALE GENOMIC DNA]</scope>
    <source>
        <strain evidence="2 3">A79</strain>
    </source>
</reference>
<organism evidence="2 3">
    <name type="scientific">Marinomonas vulgaris</name>
    <dbReference type="NCBI Taxonomy" id="2823372"/>
    <lineage>
        <taxon>Bacteria</taxon>
        <taxon>Pseudomonadati</taxon>
        <taxon>Pseudomonadota</taxon>
        <taxon>Gammaproteobacteria</taxon>
        <taxon>Oceanospirillales</taxon>
        <taxon>Oceanospirillaceae</taxon>
        <taxon>Marinomonas</taxon>
    </lineage>
</organism>
<keyword evidence="3" id="KW-1185">Reference proteome</keyword>
<evidence type="ECO:0000256" key="1">
    <source>
        <dbReference type="SAM" id="SignalP"/>
    </source>
</evidence>
<feature type="chain" id="PRO_5045836986" description="Cna protein B-type domain protein" evidence="1">
    <location>
        <begin position="22"/>
        <end position="101"/>
    </location>
</feature>
<comment type="caution">
    <text evidence="2">The sequence shown here is derived from an EMBL/GenBank/DDBJ whole genome shotgun (WGS) entry which is preliminary data.</text>
</comment>
<gene>
    <name evidence="2" type="ORF">J9B83_12560</name>
</gene>
<dbReference type="Proteomes" id="UP000679722">
    <property type="component" value="Unassembled WGS sequence"/>
</dbReference>
<sequence>MLKSSLLVGSALALLSSKAFAHYPTLDCEALAGNLHCIAGYSDGSVAYNETVQIKTYSEELIETLTTDDNGEFTTSRPQGEYYLVFNPGHEDPAEFDYAEL</sequence>
<dbReference type="SUPFAM" id="SSF49478">
    <property type="entry name" value="Cna protein B-type domain"/>
    <property type="match status" value="1"/>
</dbReference>
<evidence type="ECO:0008006" key="4">
    <source>
        <dbReference type="Google" id="ProtNLM"/>
    </source>
</evidence>
<keyword evidence="1" id="KW-0732">Signal</keyword>
<evidence type="ECO:0000313" key="2">
    <source>
        <dbReference type="EMBL" id="MBR7889766.1"/>
    </source>
</evidence>
<protein>
    <recommendedName>
        <fullName evidence="4">Cna protein B-type domain protein</fullName>
    </recommendedName>
</protein>
<accession>A0ABS5HDR3</accession>